<evidence type="ECO:0000313" key="2">
    <source>
        <dbReference type="Proteomes" id="UP000595278"/>
    </source>
</evidence>
<evidence type="ECO:0000313" key="1">
    <source>
        <dbReference type="EMBL" id="QQP84703.1"/>
    </source>
</evidence>
<gene>
    <name evidence="1" type="ORF">JHT90_09810</name>
</gene>
<dbReference type="Proteomes" id="UP000595278">
    <property type="component" value="Chromosome"/>
</dbReference>
<dbReference type="EMBL" id="CP067393">
    <property type="protein sequence ID" value="QQP84703.1"/>
    <property type="molecule type" value="Genomic_DNA"/>
</dbReference>
<dbReference type="RefSeq" id="WP_201090600.1">
    <property type="nucleotide sequence ID" value="NZ_CP067393.1"/>
</dbReference>
<reference evidence="1 2" key="1">
    <citation type="submission" date="2021-01" db="EMBL/GenBank/DDBJ databases">
        <title>Entomomonas sp. F2A isolated from a house cricket (Acheta domesticus).</title>
        <authorList>
            <person name="Spergser J."/>
            <person name="Busse H.-J."/>
        </authorList>
    </citation>
    <scope>NUCLEOTIDE SEQUENCE [LARGE SCALE GENOMIC DNA]</scope>
    <source>
        <strain evidence="1 2">F2A</strain>
    </source>
</reference>
<keyword evidence="2" id="KW-1185">Reference proteome</keyword>
<protein>
    <submittedName>
        <fullName evidence="1">Uncharacterized protein</fullName>
    </submittedName>
</protein>
<dbReference type="KEGG" id="eaz:JHT90_09810"/>
<proteinExistence type="predicted"/>
<sequence>MAKLSLIQTNFTAGELSPRLMGRVDIARYQNGAKRLENALVAVQGGVMRTWGTEYIQATKYSDKKVRLIPYVFNREQAYMVEFGDKYIRVFKDSQQTAELESPYTEVMLPEINYVQGADTMFLAHQALPIYRLRRLADDSWILAEAPFIVKPFDEVGERPDIKLKLEPEVFANPTDEDKKKYTATLEEDFFLAADVGRNIICGPGLAEITSFVSRKTVKVKVNSAFNDYEIEGKQWQLEGSPQTKCGTTVKEPVGTEINLTLDLDGWRAADVGKYVRLNKGLCLITAFTSTKSVKAEIKTVLSATTKVPANAWSLEAVVWNEDYGYPAAVTLHNQRLYCGGSYEKPQTIWMSKIAEYLNFELSTDDDDAATFTISSDQINPIVHLTQLDNPVVLSYGGEFSMSGSAAKSAITPTNVQIKNHSTYGCNSVKPVRIGNQLFFMQRSGRKLRSTAYDATSDSMIATDASILSEHITEGGIVDMAYQQEPESVLWLVRADGQIATLTVDAAQEVLAWSRQFTDGEYESIATIPNGVADEVWVVVKRQVNGESVRYIERFNTDVYSHCCKQFSSEQGQRLFEGLEHLEGKTVDVVADGAVMQRRQVVNGAISIERTAYKVVVGLPYKTSVETLDIEIQGGTGTVQGSNKRVGEVVLRFMTTTGCSVNGDVLPFRNFGEDVLDKPAPMFTGDYKIESLGWNNSITIEQDQPLPFYLLAVIKKVTVND</sequence>
<name>A0A974NDK3_9GAMM</name>
<dbReference type="AlphaFoldDB" id="A0A974NDK3"/>
<organism evidence="1 2">
    <name type="scientific">Entomomonas asaccharolytica</name>
    <dbReference type="NCBI Taxonomy" id="2785331"/>
    <lineage>
        <taxon>Bacteria</taxon>
        <taxon>Pseudomonadati</taxon>
        <taxon>Pseudomonadota</taxon>
        <taxon>Gammaproteobacteria</taxon>
        <taxon>Pseudomonadales</taxon>
        <taxon>Pseudomonadaceae</taxon>
        <taxon>Entomomonas</taxon>
    </lineage>
</organism>
<accession>A0A974NDK3</accession>